<dbReference type="InterPro" id="IPR051208">
    <property type="entry name" value="Class-I_Fumarase/Tartrate_DH"/>
</dbReference>
<dbReference type="InterPro" id="IPR020557">
    <property type="entry name" value="Fumarate_lyase_CS"/>
</dbReference>
<keyword evidence="10 12" id="KW-0411">Iron-sulfur</keyword>
<dbReference type="GO" id="GO:0006099">
    <property type="term" value="P:tricarboxylic acid cycle"/>
    <property type="evidence" value="ECO:0007669"/>
    <property type="project" value="UniProtKB-KW"/>
</dbReference>
<dbReference type="PANTHER" id="PTHR30389:SF0">
    <property type="entry name" value="FUMARATE HYDRATASE CLASS I, AEROBIC"/>
    <property type="match status" value="1"/>
</dbReference>
<dbReference type="InterPro" id="IPR004646">
    <property type="entry name" value="Fe-S_hydro-lyase_TtdA-typ_cat"/>
</dbReference>
<proteinExistence type="inferred from homology"/>
<dbReference type="Pfam" id="PF05683">
    <property type="entry name" value="Fumerase_C"/>
    <property type="match status" value="1"/>
</dbReference>
<dbReference type="SUPFAM" id="SSF117457">
    <property type="entry name" value="FumA C-terminal domain-like"/>
    <property type="match status" value="1"/>
</dbReference>
<evidence type="ECO:0000256" key="8">
    <source>
        <dbReference type="ARBA" id="ARBA00022723"/>
    </source>
</evidence>
<evidence type="ECO:0000256" key="9">
    <source>
        <dbReference type="ARBA" id="ARBA00023004"/>
    </source>
</evidence>
<dbReference type="RefSeq" id="WP_090585924.1">
    <property type="nucleotide sequence ID" value="NZ_FNDT01000006.1"/>
</dbReference>
<dbReference type="GO" id="GO:0004333">
    <property type="term" value="F:fumarate hydratase activity"/>
    <property type="evidence" value="ECO:0007669"/>
    <property type="project" value="UniProtKB-UniRule"/>
</dbReference>
<accession>A0A1G8HT00</accession>
<feature type="domain" description="Fe-S hydro-lyase tartrate dehydratase beta-type catalytic" evidence="14">
    <location>
        <begin position="332"/>
        <end position="539"/>
    </location>
</feature>
<evidence type="ECO:0000256" key="3">
    <source>
        <dbReference type="ARBA" id="ARBA00004859"/>
    </source>
</evidence>
<protein>
    <recommendedName>
        <fullName evidence="12">Fumarate hydratase class I</fullName>
        <ecNumber evidence="12">4.2.1.2</ecNumber>
    </recommendedName>
</protein>
<keyword evidence="7" id="KW-0816">Tricarboxylic acid cycle</keyword>
<dbReference type="InterPro" id="IPR011167">
    <property type="entry name" value="Fe_dep_fumarate_hydratase"/>
</dbReference>
<evidence type="ECO:0000256" key="1">
    <source>
        <dbReference type="ARBA" id="ARBA00000929"/>
    </source>
</evidence>
<organism evidence="15 16">
    <name type="scientific">Arthrobacter subterraneus</name>
    <dbReference type="NCBI Taxonomy" id="335973"/>
    <lineage>
        <taxon>Bacteria</taxon>
        <taxon>Bacillati</taxon>
        <taxon>Actinomycetota</taxon>
        <taxon>Actinomycetes</taxon>
        <taxon>Micrococcales</taxon>
        <taxon>Micrococcaceae</taxon>
        <taxon>Arthrobacter</taxon>
    </lineage>
</organism>
<comment type="similarity">
    <text evidence="4 12">Belongs to the class-I fumarase family.</text>
</comment>
<gene>
    <name evidence="15" type="ORF">SAMN04488693_10617</name>
</gene>
<evidence type="ECO:0000256" key="11">
    <source>
        <dbReference type="ARBA" id="ARBA00023239"/>
    </source>
</evidence>
<feature type="domain" description="Fe-S hydro-lyase tartrate dehydratase alpha-type catalytic" evidence="13">
    <location>
        <begin position="50"/>
        <end position="324"/>
    </location>
</feature>
<keyword evidence="9 12" id="KW-0408">Iron</keyword>
<evidence type="ECO:0000256" key="4">
    <source>
        <dbReference type="ARBA" id="ARBA00008876"/>
    </source>
</evidence>
<dbReference type="GO" id="GO:0046872">
    <property type="term" value="F:metal ion binding"/>
    <property type="evidence" value="ECO:0007669"/>
    <property type="project" value="UniProtKB-UniRule"/>
</dbReference>
<keyword evidence="16" id="KW-1185">Reference proteome</keyword>
<dbReference type="Pfam" id="PF05681">
    <property type="entry name" value="Fumerase"/>
    <property type="match status" value="1"/>
</dbReference>
<evidence type="ECO:0000313" key="16">
    <source>
        <dbReference type="Proteomes" id="UP000199258"/>
    </source>
</evidence>
<evidence type="ECO:0000256" key="12">
    <source>
        <dbReference type="PIRNR" id="PIRNR001394"/>
    </source>
</evidence>
<evidence type="ECO:0000313" key="15">
    <source>
        <dbReference type="EMBL" id="SDI09787.1"/>
    </source>
</evidence>
<dbReference type="STRING" id="335973.SAMN04488693_10617"/>
<dbReference type="InterPro" id="IPR004647">
    <property type="entry name" value="Fe-S_hydro-lyase_TtdB-typ_cat"/>
</dbReference>
<evidence type="ECO:0000259" key="13">
    <source>
        <dbReference type="Pfam" id="PF05681"/>
    </source>
</evidence>
<dbReference type="PANTHER" id="PTHR30389">
    <property type="entry name" value="FUMARATE HYDRATASE-RELATED"/>
    <property type="match status" value="1"/>
</dbReference>
<reference evidence="15 16" key="1">
    <citation type="submission" date="2016-10" db="EMBL/GenBank/DDBJ databases">
        <authorList>
            <person name="de Groot N.N."/>
        </authorList>
    </citation>
    <scope>NUCLEOTIDE SEQUENCE [LARGE SCALE GENOMIC DNA]</scope>
    <source>
        <strain evidence="15 16">NP_1H</strain>
    </source>
</reference>
<evidence type="ECO:0000256" key="10">
    <source>
        <dbReference type="ARBA" id="ARBA00023014"/>
    </source>
</evidence>
<keyword evidence="6 12" id="KW-0004">4Fe-4S</keyword>
<keyword evidence="11 12" id="KW-0456">Lyase</keyword>
<comment type="catalytic activity">
    <reaction evidence="1 12">
        <text>(S)-malate = fumarate + H2O</text>
        <dbReference type="Rhea" id="RHEA:12460"/>
        <dbReference type="ChEBI" id="CHEBI:15377"/>
        <dbReference type="ChEBI" id="CHEBI:15589"/>
        <dbReference type="ChEBI" id="CHEBI:29806"/>
        <dbReference type="EC" id="4.2.1.2"/>
    </reaction>
</comment>
<dbReference type="Gene3D" id="3.20.130.10">
    <property type="entry name" value="Fe-S hydro-lyase, tartrate dehydratase beta-type, catalytic domain"/>
    <property type="match status" value="1"/>
</dbReference>
<dbReference type="GO" id="GO:0051539">
    <property type="term" value="F:4 iron, 4 sulfur cluster binding"/>
    <property type="evidence" value="ECO:0007669"/>
    <property type="project" value="UniProtKB-UniRule"/>
</dbReference>
<dbReference type="NCBIfam" id="TIGR00722">
    <property type="entry name" value="ttdA_fumA_fumB"/>
    <property type="match status" value="1"/>
</dbReference>
<dbReference type="EMBL" id="FNDT01000006">
    <property type="protein sequence ID" value="SDI09787.1"/>
    <property type="molecule type" value="Genomic_DNA"/>
</dbReference>
<dbReference type="PIRSF" id="PIRSF001394">
    <property type="entry name" value="Fe_dep_fumar_hy"/>
    <property type="match status" value="1"/>
</dbReference>
<comment type="subunit">
    <text evidence="5 12">Homodimer.</text>
</comment>
<evidence type="ECO:0000256" key="6">
    <source>
        <dbReference type="ARBA" id="ARBA00022485"/>
    </source>
</evidence>
<dbReference type="InterPro" id="IPR036660">
    <property type="entry name" value="Fe-S_hydroAse_TtdB_cat_sf"/>
</dbReference>
<dbReference type="Proteomes" id="UP000199258">
    <property type="component" value="Unassembled WGS sequence"/>
</dbReference>
<dbReference type="EC" id="4.2.1.2" evidence="12"/>
<keyword evidence="8 12" id="KW-0479">Metal-binding</keyword>
<evidence type="ECO:0000256" key="5">
    <source>
        <dbReference type="ARBA" id="ARBA00011738"/>
    </source>
</evidence>
<comment type="function">
    <text evidence="12">Catalyzes the reversible hydration of fumarate to (S)-malate.</text>
</comment>
<comment type="cofactor">
    <cofactor evidence="2 12">
        <name>[4Fe-4S] cluster</name>
        <dbReference type="ChEBI" id="CHEBI:49883"/>
    </cofactor>
</comment>
<evidence type="ECO:0000256" key="7">
    <source>
        <dbReference type="ARBA" id="ARBA00022532"/>
    </source>
</evidence>
<evidence type="ECO:0000259" key="14">
    <source>
        <dbReference type="Pfam" id="PF05683"/>
    </source>
</evidence>
<dbReference type="AlphaFoldDB" id="A0A1G8HT00"/>
<comment type="pathway">
    <text evidence="3">Carbohydrate metabolism; tricarboxylic acid cycle; (S)-malate from fumarate: step 1/1.</text>
</comment>
<name>A0A1G8HT00_9MICC</name>
<sequence length="557" mass="60157">MADARFNYTDLLPRRRGEQPMRLLSTAGVSIQGTGADAVLNIDPEALEHLASEAFRDVSHFLRTDHLEQLRAILEDPESSANDRYVALDLLRNANVAAGGVLPMCQDTGTAIVSAYRGHRIRTDGDDARHLSRGIHRTFQELNLRYSQMAPLTMWEEANTGTNLPAQIEISLGKGMEYEFLFLAKGGGSANKSFLFQETKAVLDEDRMLEFLREKIESIGTAACPPYHLAVVVGGTSGEFALKTAKLASAHYLDTLPDHGGPEGHGYRDHAFEAKVFELTTQIGFGAQFGGKYFCHDVRVVRLPRHGGSLPVAIAVSCSADRQIIGRITAEGVFLEELERDPAQFLPDTAPDADEDDSAVTPIDLNAPMAAITKQLAACPVGSRVSLSGTMVVARDIAHAQIRARIERGEGIPQYLLDHPVYYAGPAKTPEGWASGSFGPTTAGRMDAYVEQFQSLGGSLVMLAKGNRSPAVADACARYGGYYLGSVGGPAARLAQDCIRSVEVIDYAELGMEAVFRIEVEDFPAFVLVDAQGNDFFAKADRTVVGLGPTRLAGHSN</sequence>
<dbReference type="NCBIfam" id="TIGR00723">
    <property type="entry name" value="ttdB_fumA_fumB"/>
    <property type="match status" value="1"/>
</dbReference>
<evidence type="ECO:0000256" key="2">
    <source>
        <dbReference type="ARBA" id="ARBA00001966"/>
    </source>
</evidence>
<dbReference type="OrthoDB" id="9798978at2"/>
<dbReference type="PROSITE" id="PS00163">
    <property type="entry name" value="FUMARATE_LYASES"/>
    <property type="match status" value="1"/>
</dbReference>